<dbReference type="SUPFAM" id="SSF50939">
    <property type="entry name" value="Sialidases"/>
    <property type="match status" value="1"/>
</dbReference>
<proteinExistence type="predicted"/>
<dbReference type="STRING" id="1123350.SAMN02744040_00443"/>
<organism evidence="1 2">
    <name type="scientific">Tepidibacter thalassicus DSM 15285</name>
    <dbReference type="NCBI Taxonomy" id="1123350"/>
    <lineage>
        <taxon>Bacteria</taxon>
        <taxon>Bacillati</taxon>
        <taxon>Bacillota</taxon>
        <taxon>Clostridia</taxon>
        <taxon>Peptostreptococcales</taxon>
        <taxon>Peptostreptococcaceae</taxon>
        <taxon>Tepidibacter</taxon>
    </lineage>
</organism>
<evidence type="ECO:0000313" key="1">
    <source>
        <dbReference type="EMBL" id="SHH00256.1"/>
    </source>
</evidence>
<dbReference type="InterPro" id="IPR036278">
    <property type="entry name" value="Sialidase_sf"/>
</dbReference>
<gene>
    <name evidence="1" type="ORF">SAMN02744040_00443</name>
</gene>
<keyword evidence="2" id="KW-1185">Reference proteome</keyword>
<reference evidence="2" key="1">
    <citation type="submission" date="2016-11" db="EMBL/GenBank/DDBJ databases">
        <authorList>
            <person name="Varghese N."/>
            <person name="Submissions S."/>
        </authorList>
    </citation>
    <scope>NUCLEOTIDE SEQUENCE [LARGE SCALE GENOMIC DNA]</scope>
    <source>
        <strain evidence="2">DSM 15285</strain>
    </source>
</reference>
<sequence>MGFINEIRTVIRKSSGDILVFYINEKRLFLREFIKNEGWNNEKQIINNVVDNQFNIQIDDEDNIYGIANIENGKIVYIYTDENKDIKYKKLFDYNNEKYILINPHVIKKKSNVYIIYYIQDVRDTRIWAIFSHYFDGEKWSESSIDFIVSYPVVNPFFINFSSDNLNIFYFNKVNEVEEIYLSRFNSLNKFWTEPEQLTSTNNKKIYLNVLQDDMNFYHITWSEFVNENLVVKYMNGYLKDSFKSKSDVVSLSEKSNCSFPTLIKTGKTLWNVWTQMNKLYNCYSFDNGKTWSEVNLDNKSIDINFIRYKFRSNNIDDLKNFKLDTTFGTSYPKISFIGFENIRKDG</sequence>
<accession>A0A1M5PEQ2</accession>
<dbReference type="EMBL" id="FQXH01000006">
    <property type="protein sequence ID" value="SHH00256.1"/>
    <property type="molecule type" value="Genomic_DNA"/>
</dbReference>
<dbReference type="OrthoDB" id="1706352at2"/>
<protein>
    <recommendedName>
        <fullName evidence="3">BNR repeat-containing family member</fullName>
    </recommendedName>
</protein>
<dbReference type="Proteomes" id="UP000242520">
    <property type="component" value="Unassembled WGS sequence"/>
</dbReference>
<evidence type="ECO:0008006" key="3">
    <source>
        <dbReference type="Google" id="ProtNLM"/>
    </source>
</evidence>
<dbReference type="AlphaFoldDB" id="A0A1M5PEQ2"/>
<dbReference type="RefSeq" id="WP_072723250.1">
    <property type="nucleotide sequence ID" value="NZ_FQXH01000006.1"/>
</dbReference>
<name>A0A1M5PEQ2_9FIRM</name>
<evidence type="ECO:0000313" key="2">
    <source>
        <dbReference type="Proteomes" id="UP000242520"/>
    </source>
</evidence>